<sequence length="372" mass="40209">MYYQCVRCGSTAEATPATSIKCRCGGLWDLHGDLEPFALDTVDSSQWSQFRYRASMIGVGSDDSTWQRVSMGEGMTGLVSIDEGVLGKLEYAMPTLSFKDRGAAALITWCASVGITRVVQDSSGNAGCAIAAYAARAGIECEIFVPEAASDKKIAMIESFGAMVHIVKGSRDHCADVARTYVRERDDAFYASHVFSPFFYEGTKTYVYEIFEQCGGRLPEVLLIPVGNGTLLIGAVKALEHLMTSGCIDHFPHIVAVQSERCDPLRRMAAGENLSDFHATATLADGIAIARPARVEQIMRYARACSIEFLAVHEQDIVRAHSDLAHRGIYCEITSAANYAAYRQYVSSGRGPASCIIPLCGSGVKDHDPAAG</sequence>
<dbReference type="Proteomes" id="UP000198976">
    <property type="component" value="Chromosome I"/>
</dbReference>
<reference evidence="5 6" key="1">
    <citation type="submission" date="2016-10" db="EMBL/GenBank/DDBJ databases">
        <authorList>
            <person name="Varghese N."/>
            <person name="Submissions S."/>
        </authorList>
    </citation>
    <scope>NUCLEOTIDE SEQUENCE [LARGE SCALE GENOMIC DNA]</scope>
    <source>
        <strain evidence="5 6">DSM 9169</strain>
    </source>
</reference>
<dbReference type="InterPro" id="IPR050147">
    <property type="entry name" value="Ser/Thr_Dehydratase"/>
</dbReference>
<feature type="domain" description="Tryptophan synthase beta chain-like PALP" evidence="4">
    <location>
        <begin position="71"/>
        <end position="360"/>
    </location>
</feature>
<dbReference type="SUPFAM" id="SSF53686">
    <property type="entry name" value="Tryptophan synthase beta subunit-like PLP-dependent enzymes"/>
    <property type="match status" value="1"/>
</dbReference>
<gene>
    <name evidence="5" type="ORF">SAMN04489714_0612</name>
</gene>
<evidence type="ECO:0000259" key="4">
    <source>
        <dbReference type="Pfam" id="PF00291"/>
    </source>
</evidence>
<keyword evidence="2" id="KW-0663">Pyridoxal phosphate</keyword>
<accession>A0ABY0V660</accession>
<dbReference type="PANTHER" id="PTHR48078">
    <property type="entry name" value="THREONINE DEHYDRATASE, MITOCHONDRIAL-RELATED"/>
    <property type="match status" value="1"/>
</dbReference>
<evidence type="ECO:0000313" key="6">
    <source>
        <dbReference type="Proteomes" id="UP000198976"/>
    </source>
</evidence>
<dbReference type="Pfam" id="PF00291">
    <property type="entry name" value="PALP"/>
    <property type="match status" value="1"/>
</dbReference>
<evidence type="ECO:0000256" key="1">
    <source>
        <dbReference type="ARBA" id="ARBA00001933"/>
    </source>
</evidence>
<evidence type="ECO:0000256" key="2">
    <source>
        <dbReference type="ARBA" id="ARBA00022898"/>
    </source>
</evidence>
<proteinExistence type="predicted"/>
<dbReference type="Gene3D" id="3.40.50.1100">
    <property type="match status" value="2"/>
</dbReference>
<protein>
    <submittedName>
        <fullName evidence="5">L-threonine synthase</fullName>
    </submittedName>
</protein>
<dbReference type="InterPro" id="IPR001926">
    <property type="entry name" value="TrpB-like_PALP"/>
</dbReference>
<dbReference type="InterPro" id="IPR036052">
    <property type="entry name" value="TrpB-like_PALP_sf"/>
</dbReference>
<name>A0ABY0V660_9ACTO</name>
<dbReference type="RefSeq" id="WP_092648365.1">
    <property type="nucleotide sequence ID" value="NZ_LT629792.1"/>
</dbReference>
<keyword evidence="6" id="KW-1185">Reference proteome</keyword>
<keyword evidence="3" id="KW-0456">Lyase</keyword>
<comment type="cofactor">
    <cofactor evidence="1">
        <name>pyridoxal 5'-phosphate</name>
        <dbReference type="ChEBI" id="CHEBI:597326"/>
    </cofactor>
</comment>
<dbReference type="EMBL" id="LT629792">
    <property type="protein sequence ID" value="SDT89109.1"/>
    <property type="molecule type" value="Genomic_DNA"/>
</dbReference>
<evidence type="ECO:0000313" key="5">
    <source>
        <dbReference type="EMBL" id="SDT89109.1"/>
    </source>
</evidence>
<organism evidence="5 6">
    <name type="scientific">Schaalia radingae</name>
    <dbReference type="NCBI Taxonomy" id="131110"/>
    <lineage>
        <taxon>Bacteria</taxon>
        <taxon>Bacillati</taxon>
        <taxon>Actinomycetota</taxon>
        <taxon>Actinomycetes</taxon>
        <taxon>Actinomycetales</taxon>
        <taxon>Actinomycetaceae</taxon>
        <taxon>Schaalia</taxon>
    </lineage>
</organism>
<evidence type="ECO:0000256" key="3">
    <source>
        <dbReference type="ARBA" id="ARBA00023239"/>
    </source>
</evidence>
<dbReference type="PANTHER" id="PTHR48078:SF6">
    <property type="entry name" value="L-THREONINE DEHYDRATASE CATABOLIC TDCB"/>
    <property type="match status" value="1"/>
</dbReference>